<feature type="domain" description="RRM" evidence="5">
    <location>
        <begin position="24"/>
        <end position="101"/>
    </location>
</feature>
<proteinExistence type="predicted"/>
<dbReference type="InterPro" id="IPR012677">
    <property type="entry name" value="Nucleotide-bd_a/b_plait_sf"/>
</dbReference>
<evidence type="ECO:0000256" key="3">
    <source>
        <dbReference type="ARBA" id="ARBA00023242"/>
    </source>
</evidence>
<dbReference type="Pfam" id="PF00076">
    <property type="entry name" value="RRM_1"/>
    <property type="match status" value="1"/>
</dbReference>
<evidence type="ECO:0000256" key="4">
    <source>
        <dbReference type="PROSITE-ProRule" id="PRU00176"/>
    </source>
</evidence>
<evidence type="ECO:0000313" key="6">
    <source>
        <dbReference type="EMBL" id="JAS38933.1"/>
    </source>
</evidence>
<dbReference type="PANTHER" id="PTHR15683:SF8">
    <property type="entry name" value="SCAFFOLD ATTACHMENT FACTOR B, ISOFORM B"/>
    <property type="match status" value="1"/>
</dbReference>
<dbReference type="SUPFAM" id="SSF54928">
    <property type="entry name" value="RNA-binding domain, RBD"/>
    <property type="match status" value="1"/>
</dbReference>
<protein>
    <recommendedName>
        <fullName evidence="5">RRM domain-containing protein</fullName>
    </recommendedName>
</protein>
<dbReference type="AlphaFoldDB" id="A0A1B6EM17"/>
<dbReference type="GO" id="GO:0006357">
    <property type="term" value="P:regulation of transcription by RNA polymerase II"/>
    <property type="evidence" value="ECO:0007669"/>
    <property type="project" value="TreeGrafter"/>
</dbReference>
<dbReference type="InterPro" id="IPR035979">
    <property type="entry name" value="RBD_domain_sf"/>
</dbReference>
<evidence type="ECO:0000256" key="2">
    <source>
        <dbReference type="ARBA" id="ARBA00022884"/>
    </source>
</evidence>
<dbReference type="Gene3D" id="3.30.70.330">
    <property type="match status" value="1"/>
</dbReference>
<reference evidence="6" key="1">
    <citation type="submission" date="2015-11" db="EMBL/GenBank/DDBJ databases">
        <title>De novo transcriptome assembly of four potential Pierce s Disease insect vectors from Arizona vineyards.</title>
        <authorList>
            <person name="Tassone E.E."/>
        </authorList>
    </citation>
    <scope>NUCLEOTIDE SEQUENCE</scope>
</reference>
<dbReference type="SMART" id="SM00360">
    <property type="entry name" value="RRM"/>
    <property type="match status" value="1"/>
</dbReference>
<dbReference type="EMBL" id="GECZ01030836">
    <property type="protein sequence ID" value="JAS38933.1"/>
    <property type="molecule type" value="Transcribed_RNA"/>
</dbReference>
<dbReference type="CDD" id="cd12417">
    <property type="entry name" value="RRM_SAFB_like"/>
    <property type="match status" value="1"/>
</dbReference>
<accession>A0A1B6EM17</accession>
<sequence>KKSEEKTSSSSATKTDSDKNKICRNLWICNIANSTKANDLKQLFAKHGKVVGAKIVVNTRSPGSKCYGYVTMESENDADEAIKHLDLTEWNGRNIKIEKVS</sequence>
<dbReference type="PANTHER" id="PTHR15683">
    <property type="entry name" value="SCAFFOLD ATTACHMENT FACTOR B-RELATED"/>
    <property type="match status" value="1"/>
</dbReference>
<dbReference type="GO" id="GO:0043565">
    <property type="term" value="F:sequence-specific DNA binding"/>
    <property type="evidence" value="ECO:0007669"/>
    <property type="project" value="TreeGrafter"/>
</dbReference>
<feature type="non-terminal residue" evidence="6">
    <location>
        <position position="1"/>
    </location>
</feature>
<comment type="subcellular location">
    <subcellularLocation>
        <location evidence="1">Nucleus</location>
    </subcellularLocation>
</comment>
<dbReference type="InterPro" id="IPR000504">
    <property type="entry name" value="RRM_dom"/>
</dbReference>
<dbReference type="GO" id="GO:0005634">
    <property type="term" value="C:nucleus"/>
    <property type="evidence" value="ECO:0007669"/>
    <property type="project" value="UniProtKB-SubCell"/>
</dbReference>
<keyword evidence="2 4" id="KW-0694">RNA-binding</keyword>
<organism evidence="6">
    <name type="scientific">Cuerna arida</name>
    <dbReference type="NCBI Taxonomy" id="1464854"/>
    <lineage>
        <taxon>Eukaryota</taxon>
        <taxon>Metazoa</taxon>
        <taxon>Ecdysozoa</taxon>
        <taxon>Arthropoda</taxon>
        <taxon>Hexapoda</taxon>
        <taxon>Insecta</taxon>
        <taxon>Pterygota</taxon>
        <taxon>Neoptera</taxon>
        <taxon>Paraneoptera</taxon>
        <taxon>Hemiptera</taxon>
        <taxon>Auchenorrhyncha</taxon>
        <taxon>Membracoidea</taxon>
        <taxon>Cicadellidae</taxon>
        <taxon>Cicadellinae</taxon>
        <taxon>Proconiini</taxon>
        <taxon>Cuerna</taxon>
    </lineage>
</organism>
<dbReference type="PROSITE" id="PS50102">
    <property type="entry name" value="RRM"/>
    <property type="match status" value="1"/>
</dbReference>
<name>A0A1B6EM17_9HEMI</name>
<dbReference type="GO" id="GO:0050684">
    <property type="term" value="P:regulation of mRNA processing"/>
    <property type="evidence" value="ECO:0007669"/>
    <property type="project" value="TreeGrafter"/>
</dbReference>
<evidence type="ECO:0000259" key="5">
    <source>
        <dbReference type="PROSITE" id="PS50102"/>
    </source>
</evidence>
<feature type="non-terminal residue" evidence="6">
    <location>
        <position position="101"/>
    </location>
</feature>
<dbReference type="GO" id="GO:0003723">
    <property type="term" value="F:RNA binding"/>
    <property type="evidence" value="ECO:0007669"/>
    <property type="project" value="UniProtKB-UniRule"/>
</dbReference>
<evidence type="ECO:0000256" key="1">
    <source>
        <dbReference type="ARBA" id="ARBA00004123"/>
    </source>
</evidence>
<dbReference type="InterPro" id="IPR051738">
    <property type="entry name" value="SAF_Modulators"/>
</dbReference>
<gene>
    <name evidence="6" type="ORF">g.5384</name>
</gene>
<keyword evidence="3" id="KW-0539">Nucleus</keyword>